<evidence type="ECO:0000256" key="2">
    <source>
        <dbReference type="ARBA" id="ARBA00012254"/>
    </source>
</evidence>
<dbReference type="SUPFAM" id="SSF53328">
    <property type="entry name" value="Formyltransferase"/>
    <property type="match status" value="1"/>
</dbReference>
<dbReference type="PANTHER" id="PTHR43369">
    <property type="entry name" value="PHOSPHORIBOSYLGLYCINAMIDE FORMYLTRANSFERASE"/>
    <property type="match status" value="1"/>
</dbReference>
<reference evidence="10 11" key="1">
    <citation type="submission" date="2024-09" db="EMBL/GenBank/DDBJ databases">
        <authorList>
            <person name="Sun Q."/>
            <person name="Mori K."/>
        </authorList>
    </citation>
    <scope>NUCLEOTIDE SEQUENCE [LARGE SCALE GENOMIC DNA]</scope>
    <source>
        <strain evidence="10 11">CECT 8622</strain>
    </source>
</reference>
<gene>
    <name evidence="10" type="ORF">ACFFU9_10600</name>
</gene>
<evidence type="ECO:0000256" key="7">
    <source>
        <dbReference type="ARBA" id="ARBA00041682"/>
    </source>
</evidence>
<dbReference type="InterPro" id="IPR004607">
    <property type="entry name" value="GART"/>
</dbReference>
<name>A0ABV5FCL4_9FLAO</name>
<protein>
    <recommendedName>
        <fullName evidence="2">phosphoribosylglycinamide formyltransferase 1</fullName>
        <ecNumber evidence="2">2.1.2.2</ecNumber>
    </recommendedName>
    <alternativeName>
        <fullName evidence="7">5'-phosphoribosylglycinamide transformylase</fullName>
    </alternativeName>
    <alternativeName>
        <fullName evidence="6">GAR transformylase</fullName>
    </alternativeName>
</protein>
<dbReference type="InterPro" id="IPR001555">
    <property type="entry name" value="GART_AS"/>
</dbReference>
<keyword evidence="11" id="KW-1185">Reference proteome</keyword>
<dbReference type="InterPro" id="IPR002376">
    <property type="entry name" value="Formyl_transf_N"/>
</dbReference>
<dbReference type="PROSITE" id="PS00373">
    <property type="entry name" value="GART"/>
    <property type="match status" value="1"/>
</dbReference>
<organism evidence="10 11">
    <name type="scientific">Mariniflexile ostreae</name>
    <dbReference type="NCBI Taxonomy" id="1520892"/>
    <lineage>
        <taxon>Bacteria</taxon>
        <taxon>Pseudomonadati</taxon>
        <taxon>Bacteroidota</taxon>
        <taxon>Flavobacteriia</taxon>
        <taxon>Flavobacteriales</taxon>
        <taxon>Flavobacteriaceae</taxon>
        <taxon>Mariniflexile</taxon>
    </lineage>
</organism>
<comment type="pathway">
    <text evidence="1">Purine metabolism; IMP biosynthesis via de novo pathway; N(2)-formyl-N(1)-(5-phospho-D-ribosyl)glycinamide from N(1)-(5-phospho-D-ribosyl)glycinamide (10-formyl THF route): step 1/1.</text>
</comment>
<evidence type="ECO:0000256" key="8">
    <source>
        <dbReference type="ARBA" id="ARBA00047664"/>
    </source>
</evidence>
<evidence type="ECO:0000313" key="10">
    <source>
        <dbReference type="EMBL" id="MFB9057190.1"/>
    </source>
</evidence>
<keyword evidence="4" id="KW-0658">Purine biosynthesis</keyword>
<comment type="similarity">
    <text evidence="5">Belongs to the GART family.</text>
</comment>
<dbReference type="EC" id="2.1.2.2" evidence="2"/>
<evidence type="ECO:0000256" key="6">
    <source>
        <dbReference type="ARBA" id="ARBA00041324"/>
    </source>
</evidence>
<dbReference type="RefSeq" id="WP_379861413.1">
    <property type="nucleotide sequence ID" value="NZ_JBHMFC010000054.1"/>
</dbReference>
<dbReference type="Pfam" id="PF00551">
    <property type="entry name" value="Formyl_trans_N"/>
    <property type="match status" value="1"/>
</dbReference>
<evidence type="ECO:0000256" key="3">
    <source>
        <dbReference type="ARBA" id="ARBA00022679"/>
    </source>
</evidence>
<dbReference type="PANTHER" id="PTHR43369:SF2">
    <property type="entry name" value="PHOSPHORIBOSYLGLYCINAMIDE FORMYLTRANSFERASE"/>
    <property type="match status" value="1"/>
</dbReference>
<sequence>MKRIVIFASGSGSNAENLIKFFQDSKKASVTQVLTNNPTAKVIDRCNTLGVSCLSFNRTALIKTDDVLNILKASHPDLIVLAGFLWKFPDKILEAFPDRVINIHPALLPKFGGKGMYGMHVHESVVANKETKTGITIHYVNENYDEGAIIFQASCPVSSKDTPKSVANKIHKLEMEHFPKIVAELIK</sequence>
<dbReference type="CDD" id="cd08645">
    <property type="entry name" value="FMT_core_GART"/>
    <property type="match status" value="1"/>
</dbReference>
<feature type="domain" description="Formyl transferase N-terminal" evidence="9">
    <location>
        <begin position="2"/>
        <end position="181"/>
    </location>
</feature>
<evidence type="ECO:0000256" key="1">
    <source>
        <dbReference type="ARBA" id="ARBA00005054"/>
    </source>
</evidence>
<evidence type="ECO:0000256" key="4">
    <source>
        <dbReference type="ARBA" id="ARBA00022755"/>
    </source>
</evidence>
<dbReference type="Proteomes" id="UP001589585">
    <property type="component" value="Unassembled WGS sequence"/>
</dbReference>
<dbReference type="GO" id="GO:0004644">
    <property type="term" value="F:phosphoribosylglycinamide formyltransferase activity"/>
    <property type="evidence" value="ECO:0007669"/>
    <property type="project" value="UniProtKB-EC"/>
</dbReference>
<accession>A0ABV5FCL4</accession>
<evidence type="ECO:0000256" key="5">
    <source>
        <dbReference type="ARBA" id="ARBA00038440"/>
    </source>
</evidence>
<comment type="catalytic activity">
    <reaction evidence="8">
        <text>N(1)-(5-phospho-beta-D-ribosyl)glycinamide + (6R)-10-formyltetrahydrofolate = N(2)-formyl-N(1)-(5-phospho-beta-D-ribosyl)glycinamide + (6S)-5,6,7,8-tetrahydrofolate + H(+)</text>
        <dbReference type="Rhea" id="RHEA:15053"/>
        <dbReference type="ChEBI" id="CHEBI:15378"/>
        <dbReference type="ChEBI" id="CHEBI:57453"/>
        <dbReference type="ChEBI" id="CHEBI:143788"/>
        <dbReference type="ChEBI" id="CHEBI:147286"/>
        <dbReference type="ChEBI" id="CHEBI:195366"/>
        <dbReference type="EC" id="2.1.2.2"/>
    </reaction>
</comment>
<proteinExistence type="inferred from homology"/>
<dbReference type="InterPro" id="IPR036477">
    <property type="entry name" value="Formyl_transf_N_sf"/>
</dbReference>
<dbReference type="Gene3D" id="3.40.50.170">
    <property type="entry name" value="Formyl transferase, N-terminal domain"/>
    <property type="match status" value="1"/>
</dbReference>
<evidence type="ECO:0000313" key="11">
    <source>
        <dbReference type="Proteomes" id="UP001589585"/>
    </source>
</evidence>
<comment type="caution">
    <text evidence="10">The sequence shown here is derived from an EMBL/GenBank/DDBJ whole genome shotgun (WGS) entry which is preliminary data.</text>
</comment>
<evidence type="ECO:0000259" key="9">
    <source>
        <dbReference type="Pfam" id="PF00551"/>
    </source>
</evidence>
<dbReference type="EMBL" id="JBHMFC010000054">
    <property type="protein sequence ID" value="MFB9057190.1"/>
    <property type="molecule type" value="Genomic_DNA"/>
</dbReference>
<keyword evidence="3 10" id="KW-0808">Transferase</keyword>